<evidence type="ECO:0000313" key="4">
    <source>
        <dbReference type="EMBL" id="CAE8618856.1"/>
    </source>
</evidence>
<dbReference type="PROSITE" id="PS00678">
    <property type="entry name" value="WD_REPEATS_1"/>
    <property type="match status" value="1"/>
</dbReference>
<dbReference type="InterPro" id="IPR011989">
    <property type="entry name" value="ARM-like"/>
</dbReference>
<dbReference type="InterPro" id="IPR001806">
    <property type="entry name" value="Small_GTPase"/>
</dbReference>
<dbReference type="InterPro" id="IPR027417">
    <property type="entry name" value="P-loop_NTPase"/>
</dbReference>
<dbReference type="InterPro" id="IPR019775">
    <property type="entry name" value="WD40_repeat_CS"/>
</dbReference>
<reference evidence="4" key="1">
    <citation type="submission" date="2021-02" db="EMBL/GenBank/DDBJ databases">
        <authorList>
            <person name="Dougan E. K."/>
            <person name="Rhodes N."/>
            <person name="Thang M."/>
            <person name="Chan C."/>
        </authorList>
    </citation>
    <scope>NUCLEOTIDE SEQUENCE</scope>
</reference>
<dbReference type="Gene3D" id="1.25.10.10">
    <property type="entry name" value="Leucine-rich Repeat Variant"/>
    <property type="match status" value="1"/>
</dbReference>
<sequence>HDIESNMASKPRPKGLLAVLPACSCFRKRTAPQAPAQVAPVSADQVPEEAAAATSAGQLPAAAVPDFTARVFEQFAEPEPDVWRIGFTAGTARTTGTRFYTRDIFIQMVGAQGVGKTCLLGALINEHDPAQESRFEEQKNNLMTHHEIQVGEHALKFLDCSGNERASHLVKEWFGRSEWVFVIYSLTDQKSYEKAIGLMTDARQAGAGVMLFGVELFGNSLKGVEVNVQEARDTANRLGAIAGVGINLTDAVLFVVAKQSEEWQSRVSRVAKQSEQRSEQQDSQPEVSSISAVLRPSLKVLPAMEQVPKAMEQARQGLCPVTELQDSESSVTCICFGQERLHRTYILLATASKDGTVVVYRCYRTEMEKAMLRSEDFRYVEPEPAHHSDIAVHSRLVGHTCAITSMSFNLLEDQLATTSIDNSLRFWNVDTGENLKYYRFYIYLAIASFLPFNPSVFVVAKSNQVLALFDWQNGIFLQELTVETEVRALTFDDTGLLLFAGTKSGSIHVLEACDASTLKFSGFGVTLEGGGVTCITFVPAAYGKPPCLLVNTSDSCATIIDCTYGPPAGVLTNLSMRHRVRVAHSLLPLKCCYSPSGHGYLISGSEDKEVYIYSLANYEMHYLKHHQVPVVAVAVNAQDTLLASADSLGHVVLWRRFDFSHIDERMQIMASSSSNPEMRYPGHGQLSSEVAPPFDDVPDGSVQTIVREMEPGLQEEAPEDDFDMNSSSCHLSSEVTPPFDNVPGGSTEAPSPDIVSQVQLPVNIAPGPPHIVDLSPDLPPPVVEKAAAEEGDDKHAAEQAELSKKAVAELTAVQTIVREMEPGLREEMPEDYFDMDSISCVSFSTEIIESKFQSWHKALGRGKKDERSQALDDMVDYVCRRYPEPPQPEQVRQMVEKLAYAVKHTDPGTATHAVKHAGDMLAKSKKLSMDAREELFKIIKKALLDGEPETRVEAVKAFSDLGSNGDLSPKEWGDVVDIFLEVSAIEGNSIRSYTDIELLDAINLAFSARLATSLRREQVRAFLLELKPMLPGMAAASLPAAVEAAKATVVAGSCAIS</sequence>
<dbReference type="PANTHER" id="PTHR44019:SF8">
    <property type="entry name" value="POC1 CENTRIOLAR PROTEIN HOMOLOG"/>
    <property type="match status" value="1"/>
</dbReference>
<feature type="non-terminal residue" evidence="4">
    <location>
        <position position="1"/>
    </location>
</feature>
<keyword evidence="2" id="KW-0677">Repeat</keyword>
<evidence type="ECO:0000313" key="5">
    <source>
        <dbReference type="Proteomes" id="UP000654075"/>
    </source>
</evidence>
<dbReference type="SMART" id="SM00320">
    <property type="entry name" value="WD40"/>
    <property type="match status" value="5"/>
</dbReference>
<evidence type="ECO:0000256" key="1">
    <source>
        <dbReference type="ARBA" id="ARBA00022574"/>
    </source>
</evidence>
<dbReference type="SUPFAM" id="SSF50978">
    <property type="entry name" value="WD40 repeat-like"/>
    <property type="match status" value="1"/>
</dbReference>
<feature type="repeat" description="WD" evidence="3">
    <location>
        <begin position="396"/>
        <end position="437"/>
    </location>
</feature>
<dbReference type="Pfam" id="PF00400">
    <property type="entry name" value="WD40"/>
    <property type="match status" value="2"/>
</dbReference>
<accession>A0A813FWL0</accession>
<keyword evidence="5" id="KW-1185">Reference proteome</keyword>
<protein>
    <submittedName>
        <fullName evidence="4">Uncharacterized protein</fullName>
    </submittedName>
</protein>
<gene>
    <name evidence="4" type="ORF">PGLA1383_LOCUS36454</name>
</gene>
<dbReference type="GO" id="GO:0003924">
    <property type="term" value="F:GTPase activity"/>
    <property type="evidence" value="ECO:0007669"/>
    <property type="project" value="InterPro"/>
</dbReference>
<dbReference type="SUPFAM" id="SSF52540">
    <property type="entry name" value="P-loop containing nucleoside triphosphate hydrolases"/>
    <property type="match status" value="1"/>
</dbReference>
<dbReference type="GO" id="GO:0005525">
    <property type="term" value="F:GTP binding"/>
    <property type="evidence" value="ECO:0007669"/>
    <property type="project" value="InterPro"/>
</dbReference>
<keyword evidence="1 3" id="KW-0853">WD repeat</keyword>
<dbReference type="OrthoDB" id="6108017at2759"/>
<dbReference type="AlphaFoldDB" id="A0A813FWL0"/>
<dbReference type="InterPro" id="IPR050505">
    <property type="entry name" value="WDR55/POC1"/>
</dbReference>
<dbReference type="Gene3D" id="3.40.50.300">
    <property type="entry name" value="P-loop containing nucleotide triphosphate hydrolases"/>
    <property type="match status" value="1"/>
</dbReference>
<evidence type="ECO:0000256" key="3">
    <source>
        <dbReference type="PROSITE-ProRule" id="PRU00221"/>
    </source>
</evidence>
<dbReference type="PROSITE" id="PS50082">
    <property type="entry name" value="WD_REPEATS_2"/>
    <property type="match status" value="1"/>
</dbReference>
<dbReference type="EMBL" id="CAJNNV010026715">
    <property type="protein sequence ID" value="CAE8618856.1"/>
    <property type="molecule type" value="Genomic_DNA"/>
</dbReference>
<name>A0A813FWL0_POLGL</name>
<dbReference type="Gene3D" id="2.130.10.10">
    <property type="entry name" value="YVTN repeat-like/Quinoprotein amine dehydrogenase"/>
    <property type="match status" value="2"/>
</dbReference>
<dbReference type="InterPro" id="IPR016024">
    <property type="entry name" value="ARM-type_fold"/>
</dbReference>
<dbReference type="Pfam" id="PF00071">
    <property type="entry name" value="Ras"/>
    <property type="match status" value="1"/>
</dbReference>
<evidence type="ECO:0000256" key="2">
    <source>
        <dbReference type="ARBA" id="ARBA00022737"/>
    </source>
</evidence>
<organism evidence="4 5">
    <name type="scientific">Polarella glacialis</name>
    <name type="common">Dinoflagellate</name>
    <dbReference type="NCBI Taxonomy" id="89957"/>
    <lineage>
        <taxon>Eukaryota</taxon>
        <taxon>Sar</taxon>
        <taxon>Alveolata</taxon>
        <taxon>Dinophyceae</taxon>
        <taxon>Suessiales</taxon>
        <taxon>Suessiaceae</taxon>
        <taxon>Polarella</taxon>
    </lineage>
</organism>
<comment type="caution">
    <text evidence="4">The sequence shown here is derived from an EMBL/GenBank/DDBJ whole genome shotgun (WGS) entry which is preliminary data.</text>
</comment>
<dbReference type="PROSITE" id="PS50294">
    <property type="entry name" value="WD_REPEATS_REGION"/>
    <property type="match status" value="1"/>
</dbReference>
<dbReference type="InterPro" id="IPR036322">
    <property type="entry name" value="WD40_repeat_dom_sf"/>
</dbReference>
<dbReference type="PANTHER" id="PTHR44019">
    <property type="entry name" value="WD REPEAT-CONTAINING PROTEIN 55"/>
    <property type="match status" value="1"/>
</dbReference>
<dbReference type="InterPro" id="IPR015943">
    <property type="entry name" value="WD40/YVTN_repeat-like_dom_sf"/>
</dbReference>
<dbReference type="InterPro" id="IPR001680">
    <property type="entry name" value="WD40_rpt"/>
</dbReference>
<proteinExistence type="predicted"/>
<dbReference type="Proteomes" id="UP000654075">
    <property type="component" value="Unassembled WGS sequence"/>
</dbReference>
<dbReference type="SUPFAM" id="SSF48371">
    <property type="entry name" value="ARM repeat"/>
    <property type="match status" value="1"/>
</dbReference>